<feature type="binding site" evidence="5 6">
    <location>
        <begin position="206"/>
        <end position="208"/>
    </location>
    <ligand>
        <name>substrate</name>
    </ligand>
</feature>
<organism evidence="10 11">
    <name type="scientific">Faucicola atlantae</name>
    <dbReference type="NCBI Taxonomy" id="34059"/>
    <lineage>
        <taxon>Bacteria</taxon>
        <taxon>Pseudomonadati</taxon>
        <taxon>Pseudomonadota</taxon>
        <taxon>Gammaproteobacteria</taxon>
        <taxon>Moraxellales</taxon>
        <taxon>Moraxellaceae</taxon>
        <taxon>Faucicola</taxon>
    </lineage>
</organism>
<protein>
    <recommendedName>
        <fullName evidence="5">Pyridoxine/pyridoxamine 5'-phosphate oxidase</fullName>
        <ecNumber evidence="5">1.4.3.5</ecNumber>
    </recommendedName>
    <alternativeName>
        <fullName evidence="5">PNP/PMP oxidase</fullName>
        <shortName evidence="5">PNPOx</shortName>
    </alternativeName>
    <alternativeName>
        <fullName evidence="5">Pyridoxal 5'-phosphate synthase</fullName>
    </alternativeName>
</protein>
<comment type="pathway">
    <text evidence="5">Cofactor metabolism; pyridoxal 5'-phosphate salvage; pyridoxal 5'-phosphate from pyridoxine 5'-phosphate: step 1/1.</text>
</comment>
<accession>A0A1B8QF83</accession>
<feature type="binding site" evidence="5 6">
    <location>
        <position position="145"/>
    </location>
    <ligand>
        <name>substrate</name>
    </ligand>
</feature>
<feature type="binding site" evidence="5 6">
    <location>
        <position position="137"/>
    </location>
    <ligand>
        <name>substrate</name>
    </ligand>
</feature>
<dbReference type="PROSITE" id="PS01064">
    <property type="entry name" value="PYRIDOX_OXIDASE"/>
    <property type="match status" value="1"/>
</dbReference>
<dbReference type="InterPro" id="IPR011576">
    <property type="entry name" value="Pyridox_Oxase_N"/>
</dbReference>
<evidence type="ECO:0000313" key="11">
    <source>
        <dbReference type="Proteomes" id="UP000092508"/>
    </source>
</evidence>
<feature type="binding site" evidence="5 7">
    <location>
        <position position="200"/>
    </location>
    <ligand>
        <name>FMN</name>
        <dbReference type="ChEBI" id="CHEBI:58210"/>
    </ligand>
</feature>
<dbReference type="RefSeq" id="WP_067234715.1">
    <property type="nucleotide sequence ID" value="NZ_LZMZ01000005.1"/>
</dbReference>
<feature type="binding site" evidence="5 7">
    <location>
        <position position="97"/>
    </location>
    <ligand>
        <name>FMN</name>
        <dbReference type="ChEBI" id="CHEBI:58210"/>
    </ligand>
</feature>
<feature type="domain" description="Pyridoxine 5'-phosphate oxidase dimerisation C-terminal" evidence="9">
    <location>
        <begin position="187"/>
        <end position="227"/>
    </location>
</feature>
<evidence type="ECO:0000256" key="5">
    <source>
        <dbReference type="HAMAP-Rule" id="MF_01629"/>
    </source>
</evidence>
<comment type="function">
    <text evidence="5">Catalyzes the oxidation of either pyridoxine 5'-phosphate (PNP) or pyridoxamine 5'-phosphate (PMP) into pyridoxal 5'-phosphate (PLP).</text>
</comment>
<dbReference type="PANTHER" id="PTHR10851:SF0">
    <property type="entry name" value="PYRIDOXINE-5'-PHOSPHATE OXIDASE"/>
    <property type="match status" value="1"/>
</dbReference>
<dbReference type="PIRSF" id="PIRSF000190">
    <property type="entry name" value="Pyd_amn-ph_oxd"/>
    <property type="match status" value="1"/>
</dbReference>
<dbReference type="GO" id="GO:0008615">
    <property type="term" value="P:pyridoxine biosynthetic process"/>
    <property type="evidence" value="ECO:0007669"/>
    <property type="project" value="UniProtKB-UniRule"/>
</dbReference>
<evidence type="ECO:0000313" key="10">
    <source>
        <dbReference type="EMBL" id="OBX80555.1"/>
    </source>
</evidence>
<comment type="similarity">
    <text evidence="1 5">Belongs to the pyridoxamine 5'-phosphate oxidase family.</text>
</comment>
<name>A0A1B8QF83_9GAMM</name>
<reference evidence="10 11" key="1">
    <citation type="submission" date="2016-06" db="EMBL/GenBank/DDBJ databases">
        <title>Draft genome of Moraxella atlantae CCUG 66109.</title>
        <authorList>
            <person name="Salva-Serra F."/>
            <person name="Engstrom-Jakobsson H."/>
            <person name="Thorell K."/>
            <person name="Gonzales-Siles L."/>
            <person name="Karlsson R."/>
            <person name="Boulund F."/>
            <person name="Engstrand L."/>
            <person name="Kristiansson E."/>
            <person name="Moore E."/>
        </authorList>
    </citation>
    <scope>NUCLEOTIDE SEQUENCE [LARGE SCALE GENOMIC DNA]</scope>
    <source>
        <strain evidence="10 11">CCUG 66109</strain>
    </source>
</reference>
<dbReference type="InterPro" id="IPR012349">
    <property type="entry name" value="Split_barrel_FMN-bd"/>
</dbReference>
<dbReference type="OrthoDB" id="9780392at2"/>
<dbReference type="AlphaFoldDB" id="A0A1B8QF83"/>
<dbReference type="HAMAP" id="MF_01629">
    <property type="entry name" value="PdxH"/>
    <property type="match status" value="1"/>
</dbReference>
<feature type="binding site" evidence="5 7">
    <location>
        <position position="210"/>
    </location>
    <ligand>
        <name>FMN</name>
        <dbReference type="ChEBI" id="CHEBI:58210"/>
    </ligand>
</feature>
<proteinExistence type="inferred from homology"/>
<comment type="pathway">
    <text evidence="5">Cofactor metabolism; pyridoxal 5'-phosphate salvage; pyridoxal 5'-phosphate from pyridoxamine 5'-phosphate: step 1/1.</text>
</comment>
<dbReference type="EMBL" id="LZMZ01000005">
    <property type="protein sequence ID" value="OBX80555.1"/>
    <property type="molecule type" value="Genomic_DNA"/>
</dbReference>
<evidence type="ECO:0000256" key="6">
    <source>
        <dbReference type="PIRSR" id="PIRSR000190-1"/>
    </source>
</evidence>
<dbReference type="NCBIfam" id="TIGR00558">
    <property type="entry name" value="pdxH"/>
    <property type="match status" value="1"/>
</dbReference>
<keyword evidence="5" id="KW-0664">Pyridoxine biosynthesis</keyword>
<feature type="domain" description="Pyridoxamine 5'-phosphate oxidase N-terminal" evidence="8">
    <location>
        <begin position="42"/>
        <end position="170"/>
    </location>
</feature>
<feature type="binding site" evidence="5 6">
    <location>
        <position position="141"/>
    </location>
    <ligand>
        <name>substrate</name>
    </ligand>
</feature>
<comment type="caution">
    <text evidence="10">The sequence shown here is derived from an EMBL/GenBank/DDBJ whole genome shotgun (WGS) entry which is preliminary data.</text>
</comment>
<dbReference type="Proteomes" id="UP000092508">
    <property type="component" value="Unassembled WGS sequence"/>
</dbReference>
<dbReference type="InterPro" id="IPR019740">
    <property type="entry name" value="Pyridox_Oxase_CS"/>
</dbReference>
<feature type="binding site" evidence="5 7">
    <location>
        <position position="119"/>
    </location>
    <ligand>
        <name>FMN</name>
        <dbReference type="ChEBI" id="CHEBI:58210"/>
    </ligand>
</feature>
<dbReference type="InterPro" id="IPR000659">
    <property type="entry name" value="Pyridox_Oxase"/>
</dbReference>
<feature type="binding site" evidence="5 7">
    <location>
        <begin position="155"/>
        <end position="156"/>
    </location>
    <ligand>
        <name>FMN</name>
        <dbReference type="ChEBI" id="CHEBI:58210"/>
    </ligand>
</feature>
<keyword evidence="3 5" id="KW-0288">FMN</keyword>
<feature type="binding site" evidence="5 6">
    <location>
        <position position="75"/>
    </location>
    <ligand>
        <name>substrate</name>
    </ligand>
</feature>
<dbReference type="PANTHER" id="PTHR10851">
    <property type="entry name" value="PYRIDOXINE-5-PHOSPHATE OXIDASE"/>
    <property type="match status" value="1"/>
</dbReference>
<feature type="binding site" evidence="5 7">
    <location>
        <begin position="90"/>
        <end position="91"/>
    </location>
    <ligand>
        <name>FMN</name>
        <dbReference type="ChEBI" id="CHEBI:58210"/>
    </ligand>
</feature>
<dbReference type="GO" id="GO:0010181">
    <property type="term" value="F:FMN binding"/>
    <property type="evidence" value="ECO:0007669"/>
    <property type="project" value="UniProtKB-UniRule"/>
</dbReference>
<feature type="binding site" evidence="6">
    <location>
        <begin position="17"/>
        <end position="20"/>
    </location>
    <ligand>
        <name>substrate</name>
    </ligand>
</feature>
<comment type="cofactor">
    <cofactor evidence="5 7">
        <name>FMN</name>
        <dbReference type="ChEBI" id="CHEBI:58210"/>
    </cofactor>
    <text evidence="5 7">Binds 1 FMN per subunit.</text>
</comment>
<comment type="catalytic activity">
    <reaction evidence="5">
        <text>pyridoxine 5'-phosphate + O2 = pyridoxal 5'-phosphate + H2O2</text>
        <dbReference type="Rhea" id="RHEA:15149"/>
        <dbReference type="ChEBI" id="CHEBI:15379"/>
        <dbReference type="ChEBI" id="CHEBI:16240"/>
        <dbReference type="ChEBI" id="CHEBI:58589"/>
        <dbReference type="ChEBI" id="CHEBI:597326"/>
        <dbReference type="EC" id="1.4.3.5"/>
    </reaction>
</comment>
<dbReference type="NCBIfam" id="NF004231">
    <property type="entry name" value="PRK05679.1"/>
    <property type="match status" value="1"/>
</dbReference>
<evidence type="ECO:0000256" key="1">
    <source>
        <dbReference type="ARBA" id="ARBA00007301"/>
    </source>
</evidence>
<comment type="catalytic activity">
    <reaction evidence="5">
        <text>pyridoxamine 5'-phosphate + O2 + H2O = pyridoxal 5'-phosphate + H2O2 + NH4(+)</text>
        <dbReference type="Rhea" id="RHEA:15817"/>
        <dbReference type="ChEBI" id="CHEBI:15377"/>
        <dbReference type="ChEBI" id="CHEBI:15379"/>
        <dbReference type="ChEBI" id="CHEBI:16240"/>
        <dbReference type="ChEBI" id="CHEBI:28938"/>
        <dbReference type="ChEBI" id="CHEBI:58451"/>
        <dbReference type="ChEBI" id="CHEBI:597326"/>
        <dbReference type="EC" id="1.4.3.5"/>
    </reaction>
</comment>
<dbReference type="SUPFAM" id="SSF50475">
    <property type="entry name" value="FMN-binding split barrel"/>
    <property type="match status" value="1"/>
</dbReference>
<evidence type="ECO:0000259" key="9">
    <source>
        <dbReference type="Pfam" id="PF10590"/>
    </source>
</evidence>
<feature type="binding site" evidence="5">
    <location>
        <begin position="70"/>
        <end position="75"/>
    </location>
    <ligand>
        <name>FMN</name>
        <dbReference type="ChEBI" id="CHEBI:58210"/>
    </ligand>
</feature>
<dbReference type="UniPathway" id="UPA01068">
    <property type="reaction ID" value="UER00304"/>
</dbReference>
<sequence length="227" mass="25761">MSSTANSHIELDFTNQRQSYEQGELLETTLPDTPMPLLQTWLEQAIASEPHEAYALALATCGRDQQPSVRTVLMRELVALDSGQIGLTFYTNYDSAKAADLAANPRAEALFFWASQQRQVRISGQVAKVSRAQTANYFAKRPHDSQLAAWVSTPQSGVVDSRDTMQKRYDALAEQYRDQAVPVPDFWGGYQLTAESIEFWQGRANRMHDRIVYVWQDASWTRERLLP</sequence>
<keyword evidence="2 5" id="KW-0285">Flavoprotein</keyword>
<evidence type="ECO:0000256" key="7">
    <source>
        <dbReference type="PIRSR" id="PIRSR000190-2"/>
    </source>
</evidence>
<dbReference type="EC" id="1.4.3.5" evidence="5"/>
<comment type="caution">
    <text evidence="5">Lacks conserved residue(s) required for the propagation of feature annotation.</text>
</comment>
<evidence type="ECO:0000256" key="2">
    <source>
        <dbReference type="ARBA" id="ARBA00022630"/>
    </source>
</evidence>
<dbReference type="STRING" id="34059.A9308_03120"/>
<evidence type="ECO:0000256" key="4">
    <source>
        <dbReference type="ARBA" id="ARBA00023002"/>
    </source>
</evidence>
<dbReference type="Pfam" id="PF10590">
    <property type="entry name" value="PNP_phzG_C"/>
    <property type="match status" value="1"/>
</dbReference>
<evidence type="ECO:0000256" key="3">
    <source>
        <dbReference type="ARBA" id="ARBA00022643"/>
    </source>
</evidence>
<dbReference type="InterPro" id="IPR019576">
    <property type="entry name" value="Pyridoxamine_oxidase_dimer_C"/>
</dbReference>
<dbReference type="Pfam" id="PF01243">
    <property type="entry name" value="PNPOx_N"/>
    <property type="match status" value="1"/>
</dbReference>
<comment type="subunit">
    <text evidence="5">Homodimer.</text>
</comment>
<gene>
    <name evidence="5" type="primary">pdxH</name>
    <name evidence="10" type="ORF">A9308_03120</name>
</gene>
<dbReference type="GO" id="GO:0004733">
    <property type="term" value="F:pyridoxamine phosphate oxidase activity"/>
    <property type="evidence" value="ECO:0007669"/>
    <property type="project" value="UniProtKB-UniRule"/>
</dbReference>
<dbReference type="Gene3D" id="2.30.110.10">
    <property type="entry name" value="Electron Transport, Fmn-binding Protein, Chain A"/>
    <property type="match status" value="1"/>
</dbReference>
<evidence type="ECO:0000259" key="8">
    <source>
        <dbReference type="Pfam" id="PF01243"/>
    </source>
</evidence>
<keyword evidence="4 5" id="KW-0560">Oxidoreductase</keyword>